<evidence type="ECO:0000313" key="5">
    <source>
        <dbReference type="Proteomes" id="UP000247584"/>
    </source>
</evidence>
<comment type="similarity">
    <text evidence="1">Belongs to the glycosyltransferase 2 family. WaaE/KdtX subfamily.</text>
</comment>
<dbReference type="InterPro" id="IPR029044">
    <property type="entry name" value="Nucleotide-diphossugar_trans"/>
</dbReference>
<sequence>MNICCFVLTLNEGKNVTTCIQSLRSIFDTKDVYILDSGSVDNTVEQVEKQGITVLTNVQVGTYSAAEQRNYALNYARDNGYDWVLFIDADEYLSDSFVNASLKKIDEYRTFDVISIPMLYRLHGKNIRSMGYPNWHDRIVRTNQSFKANVGEYIESKSRAYANELEIVHNFNSLGMRRFIEKQSRYAEYIGKQIYDYSQGNASDYFFKPGIKGYLKKVFSRMGLFRPFIRFIYQYIFRLGFIEGRSGFIAAVYMFIFEFLVAVSVIEYKREKSNLVL</sequence>
<dbReference type="EMBL" id="QJSY01000020">
    <property type="protein sequence ID" value="PYE57638.1"/>
    <property type="molecule type" value="Genomic_DNA"/>
</dbReference>
<dbReference type="PANTHER" id="PTHR43630:SF2">
    <property type="entry name" value="GLYCOSYLTRANSFERASE"/>
    <property type="match status" value="1"/>
</dbReference>
<dbReference type="CDD" id="cd02511">
    <property type="entry name" value="Beta4Glucosyltransferase"/>
    <property type="match status" value="1"/>
</dbReference>
<evidence type="ECO:0000313" key="4">
    <source>
        <dbReference type="EMBL" id="PYE57638.1"/>
    </source>
</evidence>
<gene>
    <name evidence="4" type="ORF">C8J23_12090</name>
</gene>
<proteinExistence type="inferred from homology"/>
<evidence type="ECO:0000256" key="1">
    <source>
        <dbReference type="ARBA" id="ARBA00038494"/>
    </source>
</evidence>
<protein>
    <submittedName>
        <fullName evidence="4">Glycosyltransferase involved in cell wall biosynthesis</fullName>
    </submittedName>
</protein>
<dbReference type="Gene3D" id="3.90.550.10">
    <property type="entry name" value="Spore Coat Polysaccharide Biosynthesis Protein SpsA, Chain A"/>
    <property type="match status" value="1"/>
</dbReference>
<dbReference type="SUPFAM" id="SSF53448">
    <property type="entry name" value="Nucleotide-diphospho-sugar transferases"/>
    <property type="match status" value="1"/>
</dbReference>
<keyword evidence="5" id="KW-1185">Reference proteome</keyword>
<dbReference type="Proteomes" id="UP000247584">
    <property type="component" value="Unassembled WGS sequence"/>
</dbReference>
<evidence type="ECO:0000256" key="2">
    <source>
        <dbReference type="SAM" id="Phobius"/>
    </source>
</evidence>
<evidence type="ECO:0000259" key="3">
    <source>
        <dbReference type="Pfam" id="PF00535"/>
    </source>
</evidence>
<organism evidence="4 5">
    <name type="scientific">Shewanella chilikensis</name>
    <dbReference type="NCBI Taxonomy" id="558541"/>
    <lineage>
        <taxon>Bacteria</taxon>
        <taxon>Pseudomonadati</taxon>
        <taxon>Pseudomonadota</taxon>
        <taxon>Gammaproteobacteria</taxon>
        <taxon>Alteromonadales</taxon>
        <taxon>Shewanellaceae</taxon>
        <taxon>Shewanella</taxon>
    </lineage>
</organism>
<dbReference type="RefSeq" id="WP_101056094.1">
    <property type="nucleotide sequence ID" value="NZ_BMXX01000033.1"/>
</dbReference>
<name>A0ABX5PM01_9GAMM</name>
<dbReference type="InterPro" id="IPR001173">
    <property type="entry name" value="Glyco_trans_2-like"/>
</dbReference>
<keyword evidence="2" id="KW-1133">Transmembrane helix</keyword>
<keyword evidence="2" id="KW-0812">Transmembrane</keyword>
<feature type="domain" description="Glycosyltransferase 2-like" evidence="3">
    <location>
        <begin position="6"/>
        <end position="130"/>
    </location>
</feature>
<dbReference type="Pfam" id="PF00535">
    <property type="entry name" value="Glycos_transf_2"/>
    <property type="match status" value="1"/>
</dbReference>
<dbReference type="PANTHER" id="PTHR43630">
    <property type="entry name" value="POLY-BETA-1,6-N-ACETYL-D-GLUCOSAMINE SYNTHASE"/>
    <property type="match status" value="1"/>
</dbReference>
<comment type="caution">
    <text evidence="4">The sequence shown here is derived from an EMBL/GenBank/DDBJ whole genome shotgun (WGS) entry which is preliminary data.</text>
</comment>
<keyword evidence="2" id="KW-0472">Membrane</keyword>
<feature type="transmembrane region" description="Helical" evidence="2">
    <location>
        <begin position="248"/>
        <end position="268"/>
    </location>
</feature>
<accession>A0ABX5PM01</accession>
<reference evidence="4 5" key="1">
    <citation type="submission" date="2018-06" db="EMBL/GenBank/DDBJ databases">
        <title>Genomic Encyclopedia of Type Strains, Phase III (KMG-III): the genomes of soil and plant-associated and newly described type strains.</title>
        <authorList>
            <person name="Whitman W."/>
        </authorList>
    </citation>
    <scope>NUCLEOTIDE SEQUENCE [LARGE SCALE GENOMIC DNA]</scope>
    <source>
        <strain evidence="4 5">JC5</strain>
    </source>
</reference>